<dbReference type="InterPro" id="IPR051931">
    <property type="entry name" value="PAK3-like"/>
</dbReference>
<dbReference type="AlphaFoldDB" id="A0A5M9N6S2"/>
<accession>A0A5M9N6S2</accession>
<dbReference type="PANTHER" id="PTHR45832">
    <property type="entry name" value="SERINE/THREONINE-PROTEIN KINASE SAMKA-RELATED-RELATED"/>
    <property type="match status" value="1"/>
</dbReference>
<evidence type="ECO:0000256" key="3">
    <source>
        <dbReference type="ARBA" id="ARBA00022840"/>
    </source>
</evidence>
<dbReference type="SUPFAM" id="SSF56112">
    <property type="entry name" value="Protein kinase-like (PK-like)"/>
    <property type="match status" value="1"/>
</dbReference>
<dbReference type="GO" id="GO:0005524">
    <property type="term" value="F:ATP binding"/>
    <property type="evidence" value="ECO:0007669"/>
    <property type="project" value="UniProtKB-KW"/>
</dbReference>
<dbReference type="GeneID" id="54324406"/>
<dbReference type="VEuPathDB" id="FungiDB:EYZ11_011224"/>
<evidence type="ECO:0000313" key="6">
    <source>
        <dbReference type="EMBL" id="KAA8652799.1"/>
    </source>
</evidence>
<sequence length="283" mass="32292">MEEHDNRPELPLDESQGELFDGPKEMQGELQPTQPKKSTPALEPEIYKKRLRGPLRVLSLPQIAKSAASIQTIFVVRHESPWDTFRKSYDCELGRTFEVASHKVRPSRLVAIRTIRERDIDTTLRLFETIEHPNILSSRDCFVHEASIFAVYDYQDIVISMDNLIACEAYLNEVELAAVLAQVLDGLLYLTSQRIEHPQLTSSNILVSGRGVVKIGALEDCVKILEDKAPQYCRALEVVTMELMQKYEKEDKMAGEDNFQRWPYDCRATQFLLSVASGTFSVR</sequence>
<feature type="domain" description="Protein kinase" evidence="5">
    <location>
        <begin position="82"/>
        <end position="283"/>
    </location>
</feature>
<feature type="region of interest" description="Disordered" evidence="4">
    <location>
        <begin position="1"/>
        <end position="43"/>
    </location>
</feature>
<reference evidence="6 7" key="1">
    <citation type="submission" date="2019-08" db="EMBL/GenBank/DDBJ databases">
        <title>The genome sequence of a newly discovered highly antifungal drug resistant Aspergillus species, Aspergillus tanneri NIH 1004.</title>
        <authorList>
            <person name="Mounaud S."/>
            <person name="Singh I."/>
            <person name="Joardar V."/>
            <person name="Pakala S."/>
            <person name="Pakala S."/>
            <person name="Venepally P."/>
            <person name="Chung J.K."/>
            <person name="Losada L."/>
            <person name="Nierman W.C."/>
        </authorList>
    </citation>
    <scope>NUCLEOTIDE SEQUENCE [LARGE SCALE GENOMIC DNA]</scope>
    <source>
        <strain evidence="6 7">NIH1004</strain>
    </source>
</reference>
<dbReference type="Pfam" id="PF00069">
    <property type="entry name" value="Pkinase"/>
    <property type="match status" value="1"/>
</dbReference>
<keyword evidence="2" id="KW-0547">Nucleotide-binding</keyword>
<proteinExistence type="inferred from homology"/>
<feature type="compositionally biased region" description="Basic and acidic residues" evidence="4">
    <location>
        <begin position="1"/>
        <end position="10"/>
    </location>
</feature>
<dbReference type="OrthoDB" id="4062651at2759"/>
<dbReference type="InterPro" id="IPR011009">
    <property type="entry name" value="Kinase-like_dom_sf"/>
</dbReference>
<dbReference type="GO" id="GO:0004672">
    <property type="term" value="F:protein kinase activity"/>
    <property type="evidence" value="ECO:0007669"/>
    <property type="project" value="InterPro"/>
</dbReference>
<gene>
    <name evidence="6" type="ORF">ATNIH1004_001704</name>
</gene>
<dbReference type="InterPro" id="IPR000719">
    <property type="entry name" value="Prot_kinase_dom"/>
</dbReference>
<dbReference type="Proteomes" id="UP000324241">
    <property type="component" value="Unassembled WGS sequence"/>
</dbReference>
<comment type="caution">
    <text evidence="6">The sequence shown here is derived from an EMBL/GenBank/DDBJ whole genome shotgun (WGS) entry which is preliminary data.</text>
</comment>
<dbReference type="RefSeq" id="XP_033432160.1">
    <property type="nucleotide sequence ID" value="XM_033566403.1"/>
</dbReference>
<keyword evidence="3" id="KW-0067">ATP-binding</keyword>
<evidence type="ECO:0000256" key="2">
    <source>
        <dbReference type="ARBA" id="ARBA00022741"/>
    </source>
</evidence>
<protein>
    <recommendedName>
        <fullName evidence="5">Protein kinase domain-containing protein</fullName>
    </recommendedName>
</protein>
<evidence type="ECO:0000256" key="4">
    <source>
        <dbReference type="SAM" id="MobiDB-lite"/>
    </source>
</evidence>
<evidence type="ECO:0000313" key="7">
    <source>
        <dbReference type="Proteomes" id="UP000324241"/>
    </source>
</evidence>
<comment type="similarity">
    <text evidence="1">Belongs to the protein kinase superfamily. STE Ser/Thr protein kinase family. STE20 subfamily.</text>
</comment>
<evidence type="ECO:0000256" key="1">
    <source>
        <dbReference type="ARBA" id="ARBA00008874"/>
    </source>
</evidence>
<organism evidence="6 7">
    <name type="scientific">Aspergillus tanneri</name>
    <dbReference type="NCBI Taxonomy" id="1220188"/>
    <lineage>
        <taxon>Eukaryota</taxon>
        <taxon>Fungi</taxon>
        <taxon>Dikarya</taxon>
        <taxon>Ascomycota</taxon>
        <taxon>Pezizomycotina</taxon>
        <taxon>Eurotiomycetes</taxon>
        <taxon>Eurotiomycetidae</taxon>
        <taxon>Eurotiales</taxon>
        <taxon>Aspergillaceae</taxon>
        <taxon>Aspergillus</taxon>
        <taxon>Aspergillus subgen. Circumdati</taxon>
    </lineage>
</organism>
<dbReference type="PANTHER" id="PTHR45832:SF22">
    <property type="entry name" value="SERINE_THREONINE-PROTEIN KINASE SAMKA-RELATED"/>
    <property type="match status" value="1"/>
</dbReference>
<name>A0A5M9N6S2_9EURO</name>
<evidence type="ECO:0000259" key="5">
    <source>
        <dbReference type="PROSITE" id="PS50011"/>
    </source>
</evidence>
<dbReference type="PROSITE" id="PS50011">
    <property type="entry name" value="PROTEIN_KINASE_DOM"/>
    <property type="match status" value="1"/>
</dbReference>
<dbReference type="Gene3D" id="1.10.510.10">
    <property type="entry name" value="Transferase(Phosphotransferase) domain 1"/>
    <property type="match status" value="1"/>
</dbReference>
<dbReference type="EMBL" id="QUQM01000002">
    <property type="protein sequence ID" value="KAA8652799.1"/>
    <property type="molecule type" value="Genomic_DNA"/>
</dbReference>